<reference evidence="4" key="1">
    <citation type="journal article" date="2014" name="Int. J. Syst. Evol. Microbiol.">
        <title>Complete genome sequence of Corynebacterium casei LMG S-19264T (=DSM 44701T), isolated from a smear-ripened cheese.</title>
        <authorList>
            <consortium name="US DOE Joint Genome Institute (JGI-PGF)"/>
            <person name="Walter F."/>
            <person name="Albersmeier A."/>
            <person name="Kalinowski J."/>
            <person name="Ruckert C."/>
        </authorList>
    </citation>
    <scope>NUCLEOTIDE SEQUENCE</scope>
    <source>
        <strain evidence="4">KCTC 12711</strain>
    </source>
</reference>
<evidence type="ECO:0000313" key="5">
    <source>
        <dbReference type="Proteomes" id="UP000614811"/>
    </source>
</evidence>
<dbReference type="PANTHER" id="PTHR36842">
    <property type="entry name" value="PROTEIN TOLB HOMOLOG"/>
    <property type="match status" value="1"/>
</dbReference>
<evidence type="ECO:0000313" key="4">
    <source>
        <dbReference type="EMBL" id="GGZ97727.1"/>
    </source>
</evidence>
<evidence type="ECO:0000259" key="3">
    <source>
        <dbReference type="Pfam" id="PF01979"/>
    </source>
</evidence>
<dbReference type="Gene3D" id="2.120.10.30">
    <property type="entry name" value="TolB, C-terminal domain"/>
    <property type="match status" value="3"/>
</dbReference>
<name>A0A918VHB9_9GAMM</name>
<comment type="caution">
    <text evidence="4">The sequence shown here is derived from an EMBL/GenBank/DDBJ whole genome shotgun (WGS) entry which is preliminary data.</text>
</comment>
<evidence type="ECO:0000256" key="1">
    <source>
        <dbReference type="ARBA" id="ARBA00009820"/>
    </source>
</evidence>
<dbReference type="SUPFAM" id="SSF51556">
    <property type="entry name" value="Metallo-dependent hydrolases"/>
    <property type="match status" value="1"/>
</dbReference>
<dbReference type="Gene3D" id="3.20.20.140">
    <property type="entry name" value="Metal-dependent hydrolases"/>
    <property type="match status" value="1"/>
</dbReference>
<reference evidence="4" key="2">
    <citation type="submission" date="2020-09" db="EMBL/GenBank/DDBJ databases">
        <authorList>
            <person name="Sun Q."/>
            <person name="Kim S."/>
        </authorList>
    </citation>
    <scope>NUCLEOTIDE SEQUENCE</scope>
    <source>
        <strain evidence="4">KCTC 12711</strain>
    </source>
</reference>
<dbReference type="Pfam" id="PF01979">
    <property type="entry name" value="Amidohydro_1"/>
    <property type="match status" value="1"/>
</dbReference>
<feature type="signal peptide" evidence="2">
    <location>
        <begin position="1"/>
        <end position="33"/>
    </location>
</feature>
<dbReference type="SUPFAM" id="SSF51338">
    <property type="entry name" value="Composite domain of metallo-dependent hydrolases"/>
    <property type="match status" value="1"/>
</dbReference>
<dbReference type="InterPro" id="IPR011059">
    <property type="entry name" value="Metal-dep_hydrolase_composite"/>
</dbReference>
<feature type="domain" description="Amidohydrolase-related" evidence="3">
    <location>
        <begin position="704"/>
        <end position="1055"/>
    </location>
</feature>
<accession>A0A918VHB9</accession>
<dbReference type="Pfam" id="PF07676">
    <property type="entry name" value="PD40"/>
    <property type="match status" value="4"/>
</dbReference>
<organism evidence="4 5">
    <name type="scientific">Arenicella chitinivorans</name>
    <dbReference type="NCBI Taxonomy" id="1329800"/>
    <lineage>
        <taxon>Bacteria</taxon>
        <taxon>Pseudomonadati</taxon>
        <taxon>Pseudomonadota</taxon>
        <taxon>Gammaproteobacteria</taxon>
        <taxon>Arenicellales</taxon>
        <taxon>Arenicellaceae</taxon>
        <taxon>Arenicella</taxon>
    </lineage>
</organism>
<dbReference type="SUPFAM" id="SSF82171">
    <property type="entry name" value="DPP6 N-terminal domain-like"/>
    <property type="match status" value="1"/>
</dbReference>
<evidence type="ECO:0000256" key="2">
    <source>
        <dbReference type="SAM" id="SignalP"/>
    </source>
</evidence>
<dbReference type="InterPro" id="IPR011042">
    <property type="entry name" value="6-blade_b-propeller_TolB-like"/>
</dbReference>
<keyword evidence="2" id="KW-0732">Signal</keyword>
<dbReference type="AlphaFoldDB" id="A0A918VHB9"/>
<keyword evidence="5" id="KW-1185">Reference proteome</keyword>
<protein>
    <submittedName>
        <fullName evidence="4">Bifunctional TolB-family protein/amidohydrolase</fullName>
    </submittedName>
</protein>
<comment type="similarity">
    <text evidence="1">Belongs to the TolB family.</text>
</comment>
<sequence>MSCFLKKLSTVKRLGLVALTACYLACANLLAQAEDWDISDTGQPYIDVEFTLNEGTWMSLDVSPDGQTIVFDLLGDLYSLPATGGEARLVSGGAAIDRIPSFSPDGSKLVYISDLSGDDRVWVANADGSNARMVTVVADSMLTNPAWSADGEYVVATSVDLGFNDQKTSSLRIFHLDGGLGRTLVDAPENKRDIQEPNLSPDGKYVYYTQRLVDHHIYVDANHVNYGIMRRDLETGETVALIKGFGGALSPQVSPDSQKLAFVRRVKDKTILFVYDLQTGEQRPVYAELDRDQQADFYQQGVYFPQFDWFPDNTHVAIWGKGKLFKVNMDSGVAKEIPFVAHTKHRIIRSPKFADTLTPDGVQVRAIRQLAVANDNDELIFNALGRLWKKALPDGTPKRITQSPSFEFDPAYSPNNRRLAYVEWDDEKGSALQLISPSGGSKKTLVKSRGVIRQPAFSPDGKTIVYSIEEGGNGLGGYRSTPGLYTVAVSGGEAQQIGDAASKPSFSADGERIYFTSTVSKNTSISSVTVDGYERRDHAQALGADRSELSRSPDGKWIAFKENQQYYVMPYKETGGLTPVSATAGAVPTFRLTEGSGYNLTWSSDSRTLNWNLGDDLYRVDVTELTTNDKPLPQPFATVGLNVPLDRPSGVVAFRGGRLITMDGDQIIEQGTVVVEGNRIVSVGRADDVVIPENAHVVDTTGKTVMPGLIDMHGHIDCCYYGGIMPQKHASHYAAAAYGVTTNYDPYTSELAAYATTEMLQAGELVGPRFISTGKVVYGRPGKGDRTYVPLYTYADAENTMRRKRALNGRIIKSYKQPSRRARQQLVKAGREAGVMVDAEGESHFYFDISMILDGHMALEHNIPVANHYDDLVQLMAHSDIANTPTLNVTFGEIMGENYLYQTTQAWDEPKIKSYVQETTSSYSPVGTPYGAPLHVRSMTGLHAAEEIWDIGFRAVSRSIKKLDDAGVTINAGSHGQVFGLALHWELQSMAQGGMSNHRILRTATVNGAETLGLDTQIGSLQVGMLADIIVLDANPLDDISNTNSVRYTMLNGRLFDSLNMNEIGNYDRARSKFYWELPDYKGIDWNEAWSGQ</sequence>
<dbReference type="Gene3D" id="2.30.40.10">
    <property type="entry name" value="Urease, subunit C, domain 1"/>
    <property type="match status" value="1"/>
</dbReference>
<dbReference type="RefSeq" id="WP_189398196.1">
    <property type="nucleotide sequence ID" value="NZ_BMXA01000001.1"/>
</dbReference>
<gene>
    <name evidence="4" type="ORF">GCM10008090_02560</name>
</gene>
<dbReference type="InterPro" id="IPR032466">
    <property type="entry name" value="Metal_Hydrolase"/>
</dbReference>
<proteinExistence type="inferred from homology"/>
<feature type="chain" id="PRO_5036919194" evidence="2">
    <location>
        <begin position="34"/>
        <end position="1093"/>
    </location>
</feature>
<dbReference type="InterPro" id="IPR011659">
    <property type="entry name" value="WD40"/>
</dbReference>
<dbReference type="GO" id="GO:0016810">
    <property type="term" value="F:hydrolase activity, acting on carbon-nitrogen (but not peptide) bonds"/>
    <property type="evidence" value="ECO:0007669"/>
    <property type="project" value="InterPro"/>
</dbReference>
<dbReference type="EMBL" id="BMXA01000001">
    <property type="protein sequence ID" value="GGZ97727.1"/>
    <property type="molecule type" value="Genomic_DNA"/>
</dbReference>
<dbReference type="InterPro" id="IPR006680">
    <property type="entry name" value="Amidohydro-rel"/>
</dbReference>
<dbReference type="Proteomes" id="UP000614811">
    <property type="component" value="Unassembled WGS sequence"/>
</dbReference>
<dbReference type="PANTHER" id="PTHR36842:SF1">
    <property type="entry name" value="PROTEIN TOLB"/>
    <property type="match status" value="1"/>
</dbReference>